<evidence type="ECO:0000256" key="1">
    <source>
        <dbReference type="ARBA" id="ARBA00012202"/>
    </source>
</evidence>
<evidence type="ECO:0000313" key="8">
    <source>
        <dbReference type="Proteomes" id="UP001519460"/>
    </source>
</evidence>
<evidence type="ECO:0000256" key="3">
    <source>
        <dbReference type="ARBA" id="ARBA00023293"/>
    </source>
</evidence>
<dbReference type="SUPFAM" id="SSF111126">
    <property type="entry name" value="Ligand-binding domain in the NO signalling and Golgi transport"/>
    <property type="match status" value="1"/>
</dbReference>
<evidence type="ECO:0000259" key="6">
    <source>
        <dbReference type="Pfam" id="PF07701"/>
    </source>
</evidence>
<dbReference type="Gene3D" id="3.30.450.260">
    <property type="entry name" value="Haem NO binding associated domain"/>
    <property type="match status" value="1"/>
</dbReference>
<name>A0ABD0J8D1_9CAEN</name>
<dbReference type="InterPro" id="IPR024096">
    <property type="entry name" value="NO_sig/Golgi_transp_ligand-bd"/>
</dbReference>
<dbReference type="Pfam" id="PF07700">
    <property type="entry name" value="HNOB"/>
    <property type="match status" value="1"/>
</dbReference>
<dbReference type="AlphaFoldDB" id="A0ABD0J8D1"/>
<dbReference type="EMBL" id="JACVVK020000578">
    <property type="protein sequence ID" value="KAK7465089.1"/>
    <property type="molecule type" value="Genomic_DNA"/>
</dbReference>
<feature type="domain" description="Heme NO-binding" evidence="5">
    <location>
        <begin position="2"/>
        <end position="163"/>
    </location>
</feature>
<reference evidence="7 8" key="1">
    <citation type="journal article" date="2023" name="Sci. Data">
        <title>Genome assembly of the Korean intertidal mud-creeper Batillaria attramentaria.</title>
        <authorList>
            <person name="Patra A.K."/>
            <person name="Ho P.T."/>
            <person name="Jun S."/>
            <person name="Lee S.J."/>
            <person name="Kim Y."/>
            <person name="Won Y.J."/>
        </authorList>
    </citation>
    <scope>NUCLEOTIDE SEQUENCE [LARGE SCALE GENOMIC DNA]</scope>
    <source>
        <strain evidence="7">Wonlab-2016</strain>
    </source>
</reference>
<dbReference type="Gene3D" id="3.90.1520.10">
    <property type="entry name" value="H-NOX domain"/>
    <property type="match status" value="1"/>
</dbReference>
<dbReference type="EC" id="4.6.1.2" evidence="1"/>
<comment type="caution">
    <text evidence="7">The sequence shown here is derived from an EMBL/GenBank/DDBJ whole genome shotgun (WGS) entry which is preliminary data.</text>
</comment>
<proteinExistence type="predicted"/>
<organism evidence="7 8">
    <name type="scientific">Batillaria attramentaria</name>
    <dbReference type="NCBI Taxonomy" id="370345"/>
    <lineage>
        <taxon>Eukaryota</taxon>
        <taxon>Metazoa</taxon>
        <taxon>Spiralia</taxon>
        <taxon>Lophotrochozoa</taxon>
        <taxon>Mollusca</taxon>
        <taxon>Gastropoda</taxon>
        <taxon>Caenogastropoda</taxon>
        <taxon>Sorbeoconcha</taxon>
        <taxon>Cerithioidea</taxon>
        <taxon>Batillariidae</taxon>
        <taxon>Batillaria</taxon>
    </lineage>
</organism>
<evidence type="ECO:0000256" key="4">
    <source>
        <dbReference type="SAM" id="MobiDB-lite"/>
    </source>
</evidence>
<keyword evidence="8" id="KW-1185">Reference proteome</keyword>
<dbReference type="Proteomes" id="UP001519460">
    <property type="component" value="Unassembled WGS sequence"/>
</dbReference>
<gene>
    <name evidence="7" type="ORF">BaRGS_00037747</name>
</gene>
<dbReference type="GO" id="GO:0000166">
    <property type="term" value="F:nucleotide binding"/>
    <property type="evidence" value="ECO:0007669"/>
    <property type="project" value="UniProtKB-KW"/>
</dbReference>
<keyword evidence="2" id="KW-0547">Nucleotide-binding</keyword>
<accession>A0ABD0J8D1</accession>
<evidence type="ECO:0000259" key="5">
    <source>
        <dbReference type="Pfam" id="PF07700"/>
    </source>
</evidence>
<dbReference type="InterPro" id="IPR038158">
    <property type="entry name" value="H-NOX_domain_sf"/>
</dbReference>
<evidence type="ECO:0000313" key="7">
    <source>
        <dbReference type="EMBL" id="KAK7465089.1"/>
    </source>
</evidence>
<dbReference type="GO" id="GO:0004383">
    <property type="term" value="F:guanylate cyclase activity"/>
    <property type="evidence" value="ECO:0007669"/>
    <property type="project" value="UniProtKB-EC"/>
</dbReference>
<dbReference type="Pfam" id="PF07701">
    <property type="entry name" value="HNOBA"/>
    <property type="match status" value="1"/>
</dbReference>
<feature type="domain" description="Haem NO binding associated" evidence="6">
    <location>
        <begin position="205"/>
        <end position="306"/>
    </location>
</feature>
<dbReference type="PANTHER" id="PTHR45655">
    <property type="entry name" value="GUANYLATE CYCLASE SOLUBLE SUBUNIT BETA-2"/>
    <property type="match status" value="1"/>
</dbReference>
<feature type="compositionally biased region" description="Basic and acidic residues" evidence="4">
    <location>
        <begin position="283"/>
        <end position="295"/>
    </location>
</feature>
<evidence type="ECO:0000256" key="2">
    <source>
        <dbReference type="ARBA" id="ARBA00022741"/>
    </source>
</evidence>
<sequence length="416" mass="46537">MYGLLLEAIMDNISRTYGEAAWDEIRRRAGVRNTCFSTHETYSEQTIPRIAAAASEVTGVPENDIMDGFGVAFVNFVSQYGYGNMLKVLGRHMRDFLNGLDNLHEYLRFSYPKLRPPSFFVENENKGGLTLRYRSRRKGYVHYVKGQIRQVGEVFYNTKVVIHVINEGTDPVDNSIDVTFRLLFDNIGFKDTYKTEYDSIIDKIPLRSELLFELFPFHVVFGKQLQIRSVGSALSAVIPDAVGRQLPEVFYLARPITQLTWEMVMAHTNNVFELVSRQMVKKDVKESDVKTESEAQKGATASSRDERSRHNSANDSDRALTSNPYPARSALTSNPYPARSALTSNPYPARSALTSNPYPARLALTSNPYLARSALTSNPNPARSALTSNPYLARSALTSNPNPARSALTSNPNPAT</sequence>
<feature type="region of interest" description="Disordered" evidence="4">
    <location>
        <begin position="394"/>
        <end position="416"/>
    </location>
</feature>
<dbReference type="InterPro" id="IPR011645">
    <property type="entry name" value="HNOB_dom_associated"/>
</dbReference>
<feature type="region of interest" description="Disordered" evidence="4">
    <location>
        <begin position="283"/>
        <end position="348"/>
    </location>
</feature>
<feature type="compositionally biased region" description="Polar residues" evidence="4">
    <location>
        <begin position="311"/>
        <end position="348"/>
    </location>
</feature>
<dbReference type="InterPro" id="IPR011644">
    <property type="entry name" value="Heme_NO-bd"/>
</dbReference>
<dbReference type="PANTHER" id="PTHR45655:SF10">
    <property type="entry name" value="SOLUBLE GUANYLATE CYCLASE 88E"/>
    <property type="match status" value="1"/>
</dbReference>
<dbReference type="InterPro" id="IPR042463">
    <property type="entry name" value="HNOB_dom_associated_sf"/>
</dbReference>
<protein>
    <recommendedName>
        <fullName evidence="1">guanylate cyclase</fullName>
        <ecNumber evidence="1">4.6.1.2</ecNumber>
    </recommendedName>
</protein>
<keyword evidence="3" id="KW-0141">cGMP biosynthesis</keyword>